<name>A0A378XFI2_9BURK</name>
<keyword evidence="10" id="KW-1185">Reference proteome</keyword>
<dbReference type="PRINTS" id="PR00139">
    <property type="entry name" value="ASNGLNASE"/>
</dbReference>
<dbReference type="Pfam" id="PF00710">
    <property type="entry name" value="Asparaginase"/>
    <property type="match status" value="1"/>
</dbReference>
<gene>
    <name evidence="8" type="primary">ansB</name>
    <name evidence="7" type="ORF">I6G29_08905</name>
    <name evidence="8" type="ORF">NCTC11997_01845</name>
</gene>
<feature type="domain" description="L-asparaginase N-terminal" evidence="5">
    <location>
        <begin position="5"/>
        <end position="198"/>
    </location>
</feature>
<dbReference type="InterPro" id="IPR004550">
    <property type="entry name" value="AsnASE_II"/>
</dbReference>
<dbReference type="PIRSF" id="PIRSF001220">
    <property type="entry name" value="L-ASNase_gatD"/>
    <property type="match status" value="1"/>
</dbReference>
<dbReference type="InterPro" id="IPR040919">
    <property type="entry name" value="Asparaginase_C"/>
</dbReference>
<dbReference type="EC" id="3.5.1.1" evidence="8"/>
<dbReference type="EMBL" id="UGSB01000001">
    <property type="protein sequence ID" value="SUA55532.1"/>
    <property type="molecule type" value="Genomic_DNA"/>
</dbReference>
<dbReference type="PIRSF" id="PIRSF500176">
    <property type="entry name" value="L_ASNase"/>
    <property type="match status" value="1"/>
</dbReference>
<evidence type="ECO:0000256" key="1">
    <source>
        <dbReference type="ARBA" id="ARBA00010518"/>
    </source>
</evidence>
<feature type="active site" evidence="4">
    <location>
        <position position="14"/>
    </location>
</feature>
<dbReference type="Proteomes" id="UP000254603">
    <property type="component" value="Unassembled WGS sequence"/>
</dbReference>
<evidence type="ECO:0000313" key="8">
    <source>
        <dbReference type="EMBL" id="SUA55532.1"/>
    </source>
</evidence>
<evidence type="ECO:0000256" key="3">
    <source>
        <dbReference type="PIRSR" id="PIRSR001220-1"/>
    </source>
</evidence>
<dbReference type="CDD" id="cd08964">
    <property type="entry name" value="L-asparaginase_II"/>
    <property type="match status" value="1"/>
</dbReference>
<feature type="active site" description="O-isoaspartyl threonine intermediate" evidence="3">
    <location>
        <position position="14"/>
    </location>
</feature>
<evidence type="ECO:0000256" key="2">
    <source>
        <dbReference type="ARBA" id="ARBA00022801"/>
    </source>
</evidence>
<evidence type="ECO:0000259" key="5">
    <source>
        <dbReference type="Pfam" id="PF00710"/>
    </source>
</evidence>
<organism evidence="8 9">
    <name type="scientific">Oligella ureolytica</name>
    <dbReference type="NCBI Taxonomy" id="90244"/>
    <lineage>
        <taxon>Bacteria</taxon>
        <taxon>Pseudomonadati</taxon>
        <taxon>Pseudomonadota</taxon>
        <taxon>Betaproteobacteria</taxon>
        <taxon>Burkholderiales</taxon>
        <taxon>Alcaligenaceae</taxon>
        <taxon>Oligella</taxon>
    </lineage>
</organism>
<dbReference type="Gene3D" id="3.40.50.40">
    <property type="match status" value="1"/>
</dbReference>
<dbReference type="PROSITE" id="PS00144">
    <property type="entry name" value="ASN_GLN_ASE_1"/>
    <property type="match status" value="1"/>
</dbReference>
<dbReference type="AlphaFoldDB" id="A0A378XFI2"/>
<dbReference type="InterPro" id="IPR027473">
    <property type="entry name" value="L-asparaginase_C"/>
</dbReference>
<dbReference type="RefSeq" id="WP_018575139.1">
    <property type="nucleotide sequence ID" value="NZ_CP065725.1"/>
</dbReference>
<sequence length="330" mass="35732">MNHPKIALIGTGGTISSFVDDTLDVLNYPDIGQKYEVRELLKQVPELTRIAEMVPLNFDAVSSSLIGPKQWLRIAQLIMAHEQDVDGFVITHGTGTLEETAYFLHLVLKTTKPVVLVGAQRPISALSSDAKMNLVAATRVAASSQAVQQGVLVVLNDEIHSARDVTKSSTYRLQAFVSPDFGLLGHVDSDKLCFYRQLTTPHTINTDFHFAELGADLPRVDILYSYAGSDGVAVDAFVAAGCRGIVSAGFAPGLGTAGEYEQLLAAHAQGVLIVQSSRAASGRVAPRHYLQENRIIAAGNLSPQKARILLMLALTKSTEIEVIQDFFDRY</sequence>
<dbReference type="InterPro" id="IPR027474">
    <property type="entry name" value="L-asparaginase_N"/>
</dbReference>
<feature type="domain" description="Asparaginase/glutaminase C-terminal" evidence="6">
    <location>
        <begin position="219"/>
        <end position="327"/>
    </location>
</feature>
<evidence type="ECO:0000313" key="10">
    <source>
        <dbReference type="Proteomes" id="UP000594903"/>
    </source>
</evidence>
<dbReference type="STRING" id="1122619.GCA_000373745_01960"/>
<dbReference type="InterPro" id="IPR020827">
    <property type="entry name" value="Asparaginase/glutaminase_AS1"/>
</dbReference>
<dbReference type="GO" id="GO:0004067">
    <property type="term" value="F:asparaginase activity"/>
    <property type="evidence" value="ECO:0007669"/>
    <property type="project" value="UniProtKB-UniRule"/>
</dbReference>
<dbReference type="InterPro" id="IPR006034">
    <property type="entry name" value="Asparaginase/glutaminase-like"/>
</dbReference>
<reference evidence="8 9" key="1">
    <citation type="submission" date="2018-06" db="EMBL/GenBank/DDBJ databases">
        <authorList>
            <consortium name="Pathogen Informatics"/>
            <person name="Doyle S."/>
        </authorList>
    </citation>
    <scope>NUCLEOTIDE SEQUENCE [LARGE SCALE GENOMIC DNA]</scope>
    <source>
        <strain evidence="8 9">NCTC11997</strain>
    </source>
</reference>
<evidence type="ECO:0000256" key="4">
    <source>
        <dbReference type="PROSITE-ProRule" id="PRU10099"/>
    </source>
</evidence>
<keyword evidence="2 8" id="KW-0378">Hydrolase</keyword>
<comment type="similarity">
    <text evidence="1">Belongs to the asparaginase 1 family.</text>
</comment>
<dbReference type="SMART" id="SM00870">
    <property type="entry name" value="Asparaginase"/>
    <property type="match status" value="1"/>
</dbReference>
<dbReference type="PANTHER" id="PTHR11707:SF28">
    <property type="entry name" value="60 KDA LYSOPHOSPHOLIPASE"/>
    <property type="match status" value="1"/>
</dbReference>
<evidence type="ECO:0000313" key="9">
    <source>
        <dbReference type="Proteomes" id="UP000254603"/>
    </source>
</evidence>
<dbReference type="InterPro" id="IPR036152">
    <property type="entry name" value="Asp/glu_Ase-like_sf"/>
</dbReference>
<evidence type="ECO:0000313" key="7">
    <source>
        <dbReference type="EMBL" id="QPT39291.1"/>
    </source>
</evidence>
<accession>A0A378XFI2</accession>
<proteinExistence type="inferred from homology"/>
<dbReference type="Proteomes" id="UP000594903">
    <property type="component" value="Chromosome"/>
</dbReference>
<dbReference type="GO" id="GO:0006528">
    <property type="term" value="P:asparagine metabolic process"/>
    <property type="evidence" value="ECO:0007669"/>
    <property type="project" value="InterPro"/>
</dbReference>
<dbReference type="Pfam" id="PF17763">
    <property type="entry name" value="Asparaginase_C"/>
    <property type="match status" value="1"/>
</dbReference>
<dbReference type="Gene3D" id="3.40.50.1170">
    <property type="entry name" value="L-asparaginase, N-terminal domain"/>
    <property type="match status" value="1"/>
</dbReference>
<reference evidence="7 10" key="2">
    <citation type="submission" date="2020-12" db="EMBL/GenBank/DDBJ databases">
        <title>FDA dAtabase for Regulatory Grade micrObial Sequences (FDA-ARGOS): Supporting development and validation of Infectious Disease Dx tests.</title>
        <authorList>
            <person name="Sproer C."/>
            <person name="Gronow S."/>
            <person name="Severitt S."/>
            <person name="Schroder I."/>
            <person name="Tallon L."/>
            <person name="Sadzewicz L."/>
            <person name="Zhao X."/>
            <person name="Boylan J."/>
            <person name="Ott S."/>
            <person name="Bowen H."/>
            <person name="Vavikolanu K."/>
            <person name="Mehta A."/>
            <person name="Aluvathingal J."/>
            <person name="Nadendla S."/>
            <person name="Lowell S."/>
            <person name="Myers T."/>
            <person name="Yan Y."/>
            <person name="Sichtig H."/>
        </authorList>
    </citation>
    <scope>NUCLEOTIDE SEQUENCE [LARGE SCALE GENOMIC DNA]</scope>
    <source>
        <strain evidence="7 10">FDAARGOS_872</strain>
    </source>
</reference>
<dbReference type="PROSITE" id="PS51732">
    <property type="entry name" value="ASN_GLN_ASE_3"/>
    <property type="match status" value="1"/>
</dbReference>
<dbReference type="FunFam" id="3.40.50.1170:FF:000001">
    <property type="entry name" value="L-asparaginase 2"/>
    <property type="match status" value="1"/>
</dbReference>
<evidence type="ECO:0000259" key="6">
    <source>
        <dbReference type="Pfam" id="PF17763"/>
    </source>
</evidence>
<protein>
    <submittedName>
        <fullName evidence="7 8">Asparaginase</fullName>
        <ecNumber evidence="8">3.5.1.1</ecNumber>
    </submittedName>
</protein>
<dbReference type="SUPFAM" id="SSF53774">
    <property type="entry name" value="Glutaminase/Asparaginase"/>
    <property type="match status" value="1"/>
</dbReference>
<dbReference type="OrthoDB" id="9788068at2"/>
<dbReference type="PANTHER" id="PTHR11707">
    <property type="entry name" value="L-ASPARAGINASE"/>
    <property type="match status" value="1"/>
</dbReference>
<dbReference type="EMBL" id="CP065725">
    <property type="protein sequence ID" value="QPT39291.1"/>
    <property type="molecule type" value="Genomic_DNA"/>
</dbReference>
<dbReference type="InterPro" id="IPR037152">
    <property type="entry name" value="L-asparaginase_N_sf"/>
</dbReference>